<dbReference type="GO" id="GO:0005576">
    <property type="term" value="C:extracellular region"/>
    <property type="evidence" value="ECO:0007669"/>
    <property type="project" value="TreeGrafter"/>
</dbReference>
<dbReference type="AlphaFoldDB" id="A0A0W8C364"/>
<evidence type="ECO:0000256" key="3">
    <source>
        <dbReference type="ARBA" id="ARBA00023157"/>
    </source>
</evidence>
<evidence type="ECO:0000256" key="1">
    <source>
        <dbReference type="ARBA" id="ARBA00022690"/>
    </source>
</evidence>
<dbReference type="Pfam" id="PF00050">
    <property type="entry name" value="Kazal_1"/>
    <property type="match status" value="1"/>
</dbReference>
<keyword evidence="3" id="KW-1015">Disulfide bond</keyword>
<dbReference type="PROSITE" id="PS51465">
    <property type="entry name" value="KAZAL_2"/>
    <property type="match status" value="1"/>
</dbReference>
<dbReference type="CDD" id="cd00104">
    <property type="entry name" value="KAZAL_FS"/>
    <property type="match status" value="1"/>
</dbReference>
<protein>
    <recommendedName>
        <fullName evidence="5">Kazal-like domain-containing protein</fullName>
    </recommendedName>
</protein>
<dbReference type="InterPro" id="IPR002350">
    <property type="entry name" value="Kazal_dom"/>
</dbReference>
<dbReference type="OMA" id="VENPHSQ"/>
<dbReference type="OrthoDB" id="126772at2759"/>
<sequence length="228" mass="24228">MKFASGLVAIAFAAASASAESTNTQTLDPKTLTYLDPTTIRGPSIPVDKQKEMEELSADWKAASGNGNYYTIDPNTLPTQNPAYLNGLGPQVPIKDHRQLDSTNTHTVDPNTLPIENPAYLEGLGPQTPAGDNPELKKAMNELAGSPSSNNYHTVDPHSLPTQNPAFLEGPGLPRFSNTAPKCDQACPDVYAPVCGTDGVTYSNSCALGIASCKNPEKHIAKKFDGRC</sequence>
<evidence type="ECO:0000256" key="4">
    <source>
        <dbReference type="SAM" id="SignalP"/>
    </source>
</evidence>
<dbReference type="InterPro" id="IPR036058">
    <property type="entry name" value="Kazal_dom_sf"/>
</dbReference>
<feature type="chain" id="PRO_5006940053" description="Kazal-like domain-containing protein" evidence="4">
    <location>
        <begin position="20"/>
        <end position="228"/>
    </location>
</feature>
<evidence type="ECO:0000313" key="6">
    <source>
        <dbReference type="EMBL" id="KUF78520.1"/>
    </source>
</evidence>
<gene>
    <name evidence="6" type="ORF">AM587_10004676</name>
</gene>
<keyword evidence="1" id="KW-0646">Protease inhibitor</keyword>
<dbReference type="SUPFAM" id="SSF100895">
    <property type="entry name" value="Kazal-type serine protease inhibitors"/>
    <property type="match status" value="1"/>
</dbReference>
<keyword evidence="2" id="KW-0722">Serine protease inhibitor</keyword>
<feature type="signal peptide" evidence="4">
    <location>
        <begin position="1"/>
        <end position="19"/>
    </location>
</feature>
<reference evidence="6 7" key="1">
    <citation type="submission" date="2015-11" db="EMBL/GenBank/DDBJ databases">
        <title>Genomes and virulence difference between two physiological races of Phytophthora nicotianae.</title>
        <authorList>
            <person name="Liu H."/>
            <person name="Ma X."/>
            <person name="Yu H."/>
            <person name="Fang D."/>
            <person name="Li Y."/>
            <person name="Wang X."/>
            <person name="Wang W."/>
            <person name="Dong Y."/>
            <person name="Xiao B."/>
        </authorList>
    </citation>
    <scope>NUCLEOTIDE SEQUENCE [LARGE SCALE GENOMIC DNA]</scope>
    <source>
        <strain evidence="7">race 0</strain>
    </source>
</reference>
<dbReference type="Proteomes" id="UP000052943">
    <property type="component" value="Unassembled WGS sequence"/>
</dbReference>
<dbReference type="PANTHER" id="PTHR10913:SF45">
    <property type="entry name" value="FOLLISTATIN, ISOFORM A-RELATED"/>
    <property type="match status" value="1"/>
</dbReference>
<evidence type="ECO:0000313" key="7">
    <source>
        <dbReference type="Proteomes" id="UP000052943"/>
    </source>
</evidence>
<dbReference type="InterPro" id="IPR050653">
    <property type="entry name" value="Prot_Inhib_GrowthFact_Antg"/>
</dbReference>
<dbReference type="STRING" id="4790.A0A0W8C364"/>
<evidence type="ECO:0000259" key="5">
    <source>
        <dbReference type="PROSITE" id="PS51465"/>
    </source>
</evidence>
<feature type="domain" description="Kazal-like" evidence="5">
    <location>
        <begin position="177"/>
        <end position="228"/>
    </location>
</feature>
<dbReference type="EMBL" id="LNFO01005309">
    <property type="protein sequence ID" value="KUF78520.1"/>
    <property type="molecule type" value="Genomic_DNA"/>
</dbReference>
<organism evidence="6 7">
    <name type="scientific">Phytophthora nicotianae</name>
    <name type="common">Potato buckeye rot agent</name>
    <name type="synonym">Phytophthora parasitica</name>
    <dbReference type="NCBI Taxonomy" id="4792"/>
    <lineage>
        <taxon>Eukaryota</taxon>
        <taxon>Sar</taxon>
        <taxon>Stramenopiles</taxon>
        <taxon>Oomycota</taxon>
        <taxon>Peronosporomycetes</taxon>
        <taxon>Peronosporales</taxon>
        <taxon>Peronosporaceae</taxon>
        <taxon>Phytophthora</taxon>
    </lineage>
</organism>
<dbReference type="PANTHER" id="PTHR10913">
    <property type="entry name" value="FOLLISTATIN-RELATED"/>
    <property type="match status" value="1"/>
</dbReference>
<name>A0A0W8C364_PHYNI</name>
<proteinExistence type="predicted"/>
<keyword evidence="4" id="KW-0732">Signal</keyword>
<dbReference type="Gene3D" id="3.30.60.30">
    <property type="match status" value="1"/>
</dbReference>
<comment type="caution">
    <text evidence="6">The sequence shown here is derived from an EMBL/GenBank/DDBJ whole genome shotgun (WGS) entry which is preliminary data.</text>
</comment>
<evidence type="ECO:0000256" key="2">
    <source>
        <dbReference type="ARBA" id="ARBA00022900"/>
    </source>
</evidence>
<accession>A0A0W8C364</accession>
<dbReference type="SMART" id="SM00280">
    <property type="entry name" value="KAZAL"/>
    <property type="match status" value="1"/>
</dbReference>